<comment type="caution">
    <text evidence="1">The sequence shown here is derived from an EMBL/GenBank/DDBJ whole genome shotgun (WGS) entry which is preliminary data.</text>
</comment>
<dbReference type="AlphaFoldDB" id="A0A225DFX3"/>
<dbReference type="EMBL" id="NIDE01000009">
    <property type="protein sequence ID" value="OWK39873.1"/>
    <property type="molecule type" value="Genomic_DNA"/>
</dbReference>
<proteinExistence type="predicted"/>
<reference evidence="2" key="1">
    <citation type="submission" date="2017-06" db="EMBL/GenBank/DDBJ databases">
        <title>Genome analysis of Fimbriiglobus ruber SP5, the first member of the order Planctomycetales with confirmed chitinolytic capability.</title>
        <authorList>
            <person name="Ravin N.V."/>
            <person name="Rakitin A.L."/>
            <person name="Ivanova A.A."/>
            <person name="Beletsky A.V."/>
            <person name="Kulichevskaya I.S."/>
            <person name="Mardanov A.V."/>
            <person name="Dedysh S.N."/>
        </authorList>
    </citation>
    <scope>NUCLEOTIDE SEQUENCE [LARGE SCALE GENOMIC DNA]</scope>
    <source>
        <strain evidence="2">SP5</strain>
    </source>
</reference>
<organism evidence="1 2">
    <name type="scientific">Fimbriiglobus ruber</name>
    <dbReference type="NCBI Taxonomy" id="1908690"/>
    <lineage>
        <taxon>Bacteria</taxon>
        <taxon>Pseudomonadati</taxon>
        <taxon>Planctomycetota</taxon>
        <taxon>Planctomycetia</taxon>
        <taxon>Gemmatales</taxon>
        <taxon>Gemmataceae</taxon>
        <taxon>Fimbriiglobus</taxon>
    </lineage>
</organism>
<evidence type="ECO:0000313" key="1">
    <source>
        <dbReference type="EMBL" id="OWK39873.1"/>
    </source>
</evidence>
<sequence>MEGHVRTNRFLRLGFLVTRLGKSGAEKIDHFRNPGSCCG</sequence>
<protein>
    <submittedName>
        <fullName evidence="1">Uncharacterized protein</fullName>
    </submittedName>
</protein>
<keyword evidence="2" id="KW-1185">Reference proteome</keyword>
<accession>A0A225DFX3</accession>
<evidence type="ECO:0000313" key="2">
    <source>
        <dbReference type="Proteomes" id="UP000214646"/>
    </source>
</evidence>
<gene>
    <name evidence="1" type="ORF">FRUB_05763</name>
</gene>
<name>A0A225DFX3_9BACT</name>
<dbReference type="Proteomes" id="UP000214646">
    <property type="component" value="Unassembled WGS sequence"/>
</dbReference>